<organism evidence="2 3">
    <name type="scientific">Cellvibrio fibrivorans</name>
    <dbReference type="NCBI Taxonomy" id="126350"/>
    <lineage>
        <taxon>Bacteria</taxon>
        <taxon>Pseudomonadati</taxon>
        <taxon>Pseudomonadota</taxon>
        <taxon>Gammaproteobacteria</taxon>
        <taxon>Cellvibrionales</taxon>
        <taxon>Cellvibrionaceae</taxon>
        <taxon>Cellvibrio</taxon>
    </lineage>
</organism>
<dbReference type="SMART" id="SM00507">
    <property type="entry name" value="HNHc"/>
    <property type="match status" value="1"/>
</dbReference>
<feature type="domain" description="HNH nuclease" evidence="1">
    <location>
        <begin position="166"/>
        <end position="225"/>
    </location>
</feature>
<evidence type="ECO:0000313" key="2">
    <source>
        <dbReference type="EMBL" id="MDR7088969.1"/>
    </source>
</evidence>
<keyword evidence="2" id="KW-0540">Nuclease</keyword>
<sequence>MMVDWNKVFDNFGIKKVSKTDKTKSAYLPNEKQRLAIEAAGILPADERPAPSFEVTVLFDPATPTILSSYYYSERSPDAERNPEPRMGHGIISSWLAQGDKVLIGNIGSQLFVAKLDFAPISQVAASQEIIKRANRQVIFDRAIAATGKPPKRPVERAEFIRNPYIVAAVLLRSDGKCEMPDCSRELFTRDDDSTYLEVHHVVPLSEEGDDTFINAAALCPHCHREVHHGKNRHALRNKLRVYIEAMEA</sequence>
<comment type="caution">
    <text evidence="2">The sequence shown here is derived from an EMBL/GenBank/DDBJ whole genome shotgun (WGS) entry which is preliminary data.</text>
</comment>
<keyword evidence="2" id="KW-0378">Hydrolase</keyword>
<accession>A0ABU1UUW0</accession>
<evidence type="ECO:0000313" key="3">
    <source>
        <dbReference type="Proteomes" id="UP001253595"/>
    </source>
</evidence>
<keyword evidence="2" id="KW-0255">Endonuclease</keyword>
<dbReference type="Pfam" id="PF01844">
    <property type="entry name" value="HNH"/>
    <property type="match status" value="1"/>
</dbReference>
<dbReference type="Proteomes" id="UP001253595">
    <property type="component" value="Unassembled WGS sequence"/>
</dbReference>
<keyword evidence="3" id="KW-1185">Reference proteome</keyword>
<dbReference type="CDD" id="cd00085">
    <property type="entry name" value="HNHc"/>
    <property type="match status" value="1"/>
</dbReference>
<protein>
    <submittedName>
        <fullName evidence="2">5-methylcytosine-specific restriction endonuclease McrA</fullName>
    </submittedName>
</protein>
<dbReference type="GO" id="GO:0004519">
    <property type="term" value="F:endonuclease activity"/>
    <property type="evidence" value="ECO:0007669"/>
    <property type="project" value="UniProtKB-KW"/>
</dbReference>
<dbReference type="Gene3D" id="1.10.30.50">
    <property type="match status" value="1"/>
</dbReference>
<gene>
    <name evidence="2" type="ORF">J2X05_000972</name>
</gene>
<dbReference type="EMBL" id="JAVDVX010000001">
    <property type="protein sequence ID" value="MDR7088969.1"/>
    <property type="molecule type" value="Genomic_DNA"/>
</dbReference>
<proteinExistence type="predicted"/>
<dbReference type="RefSeq" id="WP_310069333.1">
    <property type="nucleotide sequence ID" value="NZ_JAVDVX010000001.1"/>
</dbReference>
<evidence type="ECO:0000259" key="1">
    <source>
        <dbReference type="SMART" id="SM00507"/>
    </source>
</evidence>
<reference evidence="2 3" key="1">
    <citation type="submission" date="2023-07" db="EMBL/GenBank/DDBJ databases">
        <title>Sorghum-associated microbial communities from plants grown in Nebraska, USA.</title>
        <authorList>
            <person name="Schachtman D."/>
        </authorList>
    </citation>
    <scope>NUCLEOTIDE SEQUENCE [LARGE SCALE GENOMIC DNA]</scope>
    <source>
        <strain evidence="2 3">BE190</strain>
    </source>
</reference>
<name>A0ABU1UUW0_9GAMM</name>
<dbReference type="InterPro" id="IPR003615">
    <property type="entry name" value="HNH_nuc"/>
</dbReference>
<dbReference type="InterPro" id="IPR002711">
    <property type="entry name" value="HNH"/>
</dbReference>